<dbReference type="SUPFAM" id="SSF55608">
    <property type="entry name" value="Homing endonucleases"/>
    <property type="match status" value="2"/>
</dbReference>
<organism evidence="2">
    <name type="scientific">Uncinula necator</name>
    <name type="common">Grape powdery mildew</name>
    <dbReference type="NCBI Taxonomy" id="52586"/>
    <lineage>
        <taxon>Eukaryota</taxon>
        <taxon>Fungi</taxon>
        <taxon>Dikarya</taxon>
        <taxon>Ascomycota</taxon>
        <taxon>Pezizomycotina</taxon>
        <taxon>Leotiomycetes</taxon>
        <taxon>Erysiphales</taxon>
        <taxon>Erysiphaceae</taxon>
        <taxon>Erysiphe</taxon>
    </lineage>
</organism>
<dbReference type="Gene3D" id="3.10.28.10">
    <property type="entry name" value="Homing endonucleases"/>
    <property type="match status" value="1"/>
</dbReference>
<dbReference type="EMBL" id="MT880588">
    <property type="protein sequence ID" value="QQY98173.1"/>
    <property type="molecule type" value="Genomic_DNA"/>
</dbReference>
<geneLocation type="mitochondrion" evidence="2"/>
<protein>
    <submittedName>
        <fullName evidence="2">LAGLIDADG endonuclease domain-containing protein</fullName>
    </submittedName>
</protein>
<dbReference type="GO" id="GO:0004519">
    <property type="term" value="F:endonuclease activity"/>
    <property type="evidence" value="ECO:0007669"/>
    <property type="project" value="UniProtKB-KW"/>
</dbReference>
<reference evidence="2" key="1">
    <citation type="submission" date="2020-08" db="EMBL/GenBank/DDBJ databases">
        <title>Mitochondrial genome sequences of powdery mildew pathogens.</title>
        <authorList>
            <person name="Zaccaron A."/>
            <person name="Stergiopoulos I."/>
        </authorList>
    </citation>
    <scope>NUCLEOTIDE SEQUENCE</scope>
    <source>
        <strain evidence="2">C</strain>
    </source>
</reference>
<accession>A0A7U1GFR5</accession>
<dbReference type="AlphaFoldDB" id="A0A7U1GFR5"/>
<dbReference type="InterPro" id="IPR051289">
    <property type="entry name" value="LAGLIDADG_Endonuclease"/>
</dbReference>
<dbReference type="PANTHER" id="PTHR36181:SF2">
    <property type="entry name" value="INTRON-ENCODED ENDONUCLEASE AI3-RELATED"/>
    <property type="match status" value="1"/>
</dbReference>
<dbReference type="InterPro" id="IPR027434">
    <property type="entry name" value="Homing_endonucl"/>
</dbReference>
<evidence type="ECO:0000313" key="2">
    <source>
        <dbReference type="EMBL" id="QQY98173.1"/>
    </source>
</evidence>
<sequence>MLNIMAKYICGHVALEKKQDYEYVTLICQKERDLVKLFAILAKYPLLTARKQSQFNFATACLNRKFKYDLFIQSRRVKYENKLEQLNILANKKIPNYFPAWLSGFIEGEGNFSLVFNHNGSLRKSAFTIGQNDEIHILEWIKTYFKGETKILKDKPKKDGNFSYYRLHLYNEKTRNNIFNHFYSYPLLGHKLISYNKFYLYHNKPKSV</sequence>
<dbReference type="GO" id="GO:0005739">
    <property type="term" value="C:mitochondrion"/>
    <property type="evidence" value="ECO:0007669"/>
    <property type="project" value="UniProtKB-ARBA"/>
</dbReference>
<name>A0A7U1GFR5_UNCNE</name>
<dbReference type="GeneID" id="65320101"/>
<evidence type="ECO:0000259" key="1">
    <source>
        <dbReference type="Pfam" id="PF00961"/>
    </source>
</evidence>
<dbReference type="InterPro" id="IPR004860">
    <property type="entry name" value="LAGLIDADG_dom"/>
</dbReference>
<keyword evidence="2" id="KW-0378">Hydrolase</keyword>
<keyword evidence="2" id="KW-0496">Mitochondrion</keyword>
<dbReference type="Pfam" id="PF00961">
    <property type="entry name" value="LAGLIDADG_1"/>
    <property type="match status" value="1"/>
</dbReference>
<dbReference type="PANTHER" id="PTHR36181">
    <property type="entry name" value="INTRON-ENCODED ENDONUCLEASE AI3-RELATED"/>
    <property type="match status" value="1"/>
</dbReference>
<gene>
    <name evidence="2" type="primary">cox1-i19</name>
</gene>
<keyword evidence="2" id="KW-0540">Nuclease</keyword>
<proteinExistence type="predicted"/>
<keyword evidence="2" id="KW-0255">Endonuclease</keyword>
<feature type="domain" description="Homing endonuclease LAGLIDADG" evidence="1">
    <location>
        <begin position="102"/>
        <end position="199"/>
    </location>
</feature>
<dbReference type="RefSeq" id="YP_010119110.1">
    <property type="nucleotide sequence ID" value="NC_056146.1"/>
</dbReference>